<accession>A0A8J3CEN2</accession>
<dbReference type="Gene3D" id="3.20.20.80">
    <property type="entry name" value="Glycosidases"/>
    <property type="match status" value="1"/>
</dbReference>
<dbReference type="AlphaFoldDB" id="A0A8J3CEN2"/>
<dbReference type="SUPFAM" id="SSF51445">
    <property type="entry name" value="(Trans)glycosidases"/>
    <property type="match status" value="1"/>
</dbReference>
<feature type="domain" description="Rv2525c-like glycoside hydrolase-like" evidence="1">
    <location>
        <begin position="176"/>
        <end position="333"/>
    </location>
</feature>
<sequence>MALLARNSRAPEVRRRDLKHGLIPWFYRNAQAGGGFNADLEGNQNVLLDWIAKLCGPPGAEFRWYFTSGYRNEPGSYHGAGKAVDVATAYPSDWASMSEMARRLYDHSDQYLELIHTRSDGGGYYVKNKQRVGPYAVAGHRDHIHLAANVSDIAAVAPELRRRGVDYSWGRPDPHELRQAGYTFAVRYVTNSGTTGKELTAREADALKAAGLSIVVVYQTTADWAKGGYNAGRAAAENALRFSRQAGSPQDPFIYFAVDFDGHGSQVASTFDGIASVIGVGKTGVYGSYRVCEYLLGDNPSRKRFVAKAWQTRSWSAGSWDTRISMAQTDVDTVVNPIRFRGHAVDYNLSFGFDFGQWDASSSSALSGPDWAYRFPVVRADGQDYDNRTIAAWENAAYKKWHARNSHALAQQIADELEAIEAELRGDR</sequence>
<gene>
    <name evidence="2" type="ORF">GCM10012275_28150</name>
</gene>
<dbReference type="RefSeq" id="WP_189057741.1">
    <property type="nucleotide sequence ID" value="NZ_BMMK01000011.1"/>
</dbReference>
<evidence type="ECO:0000313" key="3">
    <source>
        <dbReference type="Proteomes" id="UP000637578"/>
    </source>
</evidence>
<organism evidence="2 3">
    <name type="scientific">Longimycelium tulufanense</name>
    <dbReference type="NCBI Taxonomy" id="907463"/>
    <lineage>
        <taxon>Bacteria</taxon>
        <taxon>Bacillati</taxon>
        <taxon>Actinomycetota</taxon>
        <taxon>Actinomycetes</taxon>
        <taxon>Pseudonocardiales</taxon>
        <taxon>Pseudonocardiaceae</taxon>
        <taxon>Longimycelium</taxon>
    </lineage>
</organism>
<dbReference type="InterPro" id="IPR017853">
    <property type="entry name" value="GH"/>
</dbReference>
<keyword evidence="3" id="KW-1185">Reference proteome</keyword>
<reference evidence="2" key="2">
    <citation type="submission" date="2020-09" db="EMBL/GenBank/DDBJ databases">
        <authorList>
            <person name="Sun Q."/>
            <person name="Zhou Y."/>
        </authorList>
    </citation>
    <scope>NUCLEOTIDE SEQUENCE</scope>
    <source>
        <strain evidence="2">CGMCC 4.5737</strain>
    </source>
</reference>
<dbReference type="EMBL" id="BMMK01000011">
    <property type="protein sequence ID" value="GGM55376.1"/>
    <property type="molecule type" value="Genomic_DNA"/>
</dbReference>
<reference evidence="2" key="1">
    <citation type="journal article" date="2014" name="Int. J. Syst. Evol. Microbiol.">
        <title>Complete genome sequence of Corynebacterium casei LMG S-19264T (=DSM 44701T), isolated from a smear-ripened cheese.</title>
        <authorList>
            <consortium name="US DOE Joint Genome Institute (JGI-PGF)"/>
            <person name="Walter F."/>
            <person name="Albersmeier A."/>
            <person name="Kalinowski J."/>
            <person name="Ruckert C."/>
        </authorList>
    </citation>
    <scope>NUCLEOTIDE SEQUENCE</scope>
    <source>
        <strain evidence="2">CGMCC 4.5737</strain>
    </source>
</reference>
<protein>
    <recommendedName>
        <fullName evidence="1">Rv2525c-like glycoside hydrolase-like domain-containing protein</fullName>
    </recommendedName>
</protein>
<name>A0A8J3CEN2_9PSEU</name>
<dbReference type="InterPro" id="IPR015020">
    <property type="entry name" value="Rv2525c-like_Glyco_Hydro-like"/>
</dbReference>
<comment type="caution">
    <text evidence="2">The sequence shown here is derived from an EMBL/GenBank/DDBJ whole genome shotgun (WGS) entry which is preliminary data.</text>
</comment>
<evidence type="ECO:0000259" key="1">
    <source>
        <dbReference type="Pfam" id="PF08924"/>
    </source>
</evidence>
<dbReference type="Pfam" id="PF08924">
    <property type="entry name" value="Rv2525c_GlyHyd-like"/>
    <property type="match status" value="1"/>
</dbReference>
<proteinExistence type="predicted"/>
<evidence type="ECO:0000313" key="2">
    <source>
        <dbReference type="EMBL" id="GGM55376.1"/>
    </source>
</evidence>
<dbReference type="Proteomes" id="UP000637578">
    <property type="component" value="Unassembled WGS sequence"/>
</dbReference>